<evidence type="ECO:0000259" key="5">
    <source>
        <dbReference type="SMART" id="SM00892"/>
    </source>
</evidence>
<dbReference type="InterPro" id="IPR001604">
    <property type="entry name" value="Endo_G_ENPP1-like_dom"/>
</dbReference>
<feature type="domain" description="DNA/RNA non-specific endonuclease/pyrophosphatase/phosphodiesterase" evidence="5">
    <location>
        <begin position="76"/>
        <end position="294"/>
    </location>
</feature>
<evidence type="ECO:0000256" key="3">
    <source>
        <dbReference type="PIRSR" id="PIRSR640255-2"/>
    </source>
</evidence>
<name>A0A1V9YJ98_ACHHY</name>
<dbReference type="EMBL" id="JNBR01001588">
    <property type="protein sequence ID" value="OQR85788.1"/>
    <property type="molecule type" value="Genomic_DNA"/>
</dbReference>
<evidence type="ECO:0000313" key="6">
    <source>
        <dbReference type="EMBL" id="OQR85788.1"/>
    </source>
</evidence>
<protein>
    <recommendedName>
        <fullName evidence="8">Endonuclease</fullName>
    </recommendedName>
</protein>
<dbReference type="InterPro" id="IPR020821">
    <property type="entry name" value="ENPP1-3/EXOG-like_nuc-like"/>
</dbReference>
<gene>
    <name evidence="6" type="ORF">ACHHYP_11363</name>
</gene>
<dbReference type="SMART" id="SM00477">
    <property type="entry name" value="NUC"/>
    <property type="match status" value="1"/>
</dbReference>
<dbReference type="InterPro" id="IPR040255">
    <property type="entry name" value="Non-specific_endonuclease"/>
</dbReference>
<feature type="binding site" evidence="3">
    <location>
        <position position="173"/>
    </location>
    <ligand>
        <name>Mg(2+)</name>
        <dbReference type="ChEBI" id="CHEBI:18420"/>
        <note>catalytic</note>
    </ligand>
</feature>
<dbReference type="Gene3D" id="3.40.570.10">
    <property type="entry name" value="Extracellular Endonuclease, subunit A"/>
    <property type="match status" value="1"/>
</dbReference>
<sequence>MARRSMMQRLLGAGLAGVALGVVGTAGFIGFVLSDDEVWEEVEKVATAEVERLELPQTPVHEAIRFGAPSLQNVKVREGYVLSYDRRLRNASWVAEHITKESLEKNPDVDRLKSNFKGDPTTPAPFRVMPAEYQNSGYDRGHLAPARDMATSQDAVNESFLMTNISPQVGKFNRGYWSRVEGFVRHLVNHYGAVHVVTGPLFLPKKKKNGDGYTVSYPIIGTPLNGIAVPTHFFKVVLVERPKNKGQPPQYLAAGFVLPNQAIGDKTSLASFVMPLDMIERYSGLIFFDQIDRTALLPLCNHIQCELKAIDFQRHVKALE</sequence>
<dbReference type="InterPro" id="IPR044925">
    <property type="entry name" value="His-Me_finger_sf"/>
</dbReference>
<comment type="similarity">
    <text evidence="1">Belongs to the DNA/RNA non-specific endonuclease family.</text>
</comment>
<dbReference type="InterPro" id="IPR044929">
    <property type="entry name" value="DNA/RNA_non-sp_Endonuclease_sf"/>
</dbReference>
<dbReference type="PANTHER" id="PTHR13966">
    <property type="entry name" value="ENDONUCLEASE RELATED"/>
    <property type="match status" value="1"/>
</dbReference>
<dbReference type="STRING" id="1202772.A0A1V9YJ98"/>
<comment type="caution">
    <text evidence="6">The sequence shown here is derived from an EMBL/GenBank/DDBJ whole genome shotgun (WGS) entry which is preliminary data.</text>
</comment>
<keyword evidence="3" id="KW-0479">Metal-binding</keyword>
<evidence type="ECO:0000256" key="1">
    <source>
        <dbReference type="ARBA" id="ARBA00010052"/>
    </source>
</evidence>
<dbReference type="GO" id="GO:0005743">
    <property type="term" value="C:mitochondrial inner membrane"/>
    <property type="evidence" value="ECO:0007669"/>
    <property type="project" value="TreeGrafter"/>
</dbReference>
<dbReference type="Pfam" id="PF01223">
    <property type="entry name" value="Endonuclease_NS"/>
    <property type="match status" value="1"/>
</dbReference>
<dbReference type="SUPFAM" id="SSF54060">
    <property type="entry name" value="His-Me finger endonucleases"/>
    <property type="match status" value="1"/>
</dbReference>
<dbReference type="SMART" id="SM00892">
    <property type="entry name" value="Endonuclease_NS"/>
    <property type="match status" value="1"/>
</dbReference>
<dbReference type="AlphaFoldDB" id="A0A1V9YJ98"/>
<dbReference type="GO" id="GO:0004521">
    <property type="term" value="F:RNA endonuclease activity"/>
    <property type="evidence" value="ECO:0007669"/>
    <property type="project" value="TreeGrafter"/>
</dbReference>
<evidence type="ECO:0000313" key="7">
    <source>
        <dbReference type="Proteomes" id="UP000243579"/>
    </source>
</evidence>
<feature type="active site" description="Proton acceptor" evidence="2">
    <location>
        <position position="142"/>
    </location>
</feature>
<evidence type="ECO:0000259" key="4">
    <source>
        <dbReference type="SMART" id="SM00477"/>
    </source>
</evidence>
<dbReference type="GO" id="GO:0005634">
    <property type="term" value="C:nucleus"/>
    <property type="evidence" value="ECO:0007669"/>
    <property type="project" value="TreeGrafter"/>
</dbReference>
<organism evidence="6 7">
    <name type="scientific">Achlya hypogyna</name>
    <name type="common">Oomycete</name>
    <name type="synonym">Protoachlya hypogyna</name>
    <dbReference type="NCBI Taxonomy" id="1202772"/>
    <lineage>
        <taxon>Eukaryota</taxon>
        <taxon>Sar</taxon>
        <taxon>Stramenopiles</taxon>
        <taxon>Oomycota</taxon>
        <taxon>Saprolegniomycetes</taxon>
        <taxon>Saprolegniales</taxon>
        <taxon>Achlyaceae</taxon>
        <taxon>Achlya</taxon>
    </lineage>
</organism>
<evidence type="ECO:0008006" key="8">
    <source>
        <dbReference type="Google" id="ProtNLM"/>
    </source>
</evidence>
<proteinExistence type="inferred from homology"/>
<dbReference type="Proteomes" id="UP000243579">
    <property type="component" value="Unassembled WGS sequence"/>
</dbReference>
<feature type="domain" description="ENPP1-3/EXOG-like endonuclease/phosphodiesterase" evidence="4">
    <location>
        <begin position="77"/>
        <end position="294"/>
    </location>
</feature>
<dbReference type="GO" id="GO:0000014">
    <property type="term" value="F:single-stranded DNA endodeoxyribonuclease activity"/>
    <property type="evidence" value="ECO:0007669"/>
    <property type="project" value="TreeGrafter"/>
</dbReference>
<accession>A0A1V9YJ98</accession>
<dbReference type="CDD" id="cd00091">
    <property type="entry name" value="NUC"/>
    <property type="match status" value="1"/>
</dbReference>
<dbReference type="GO" id="GO:0003676">
    <property type="term" value="F:nucleic acid binding"/>
    <property type="evidence" value="ECO:0007669"/>
    <property type="project" value="InterPro"/>
</dbReference>
<dbReference type="PANTHER" id="PTHR13966:SF5">
    <property type="entry name" value="ENDONUCLEASE G, MITOCHONDRIAL"/>
    <property type="match status" value="1"/>
</dbReference>
<reference evidence="6 7" key="1">
    <citation type="journal article" date="2014" name="Genome Biol. Evol.">
        <title>The secreted proteins of Achlya hypogyna and Thraustotheca clavata identify the ancestral oomycete secretome and reveal gene acquisitions by horizontal gene transfer.</title>
        <authorList>
            <person name="Misner I."/>
            <person name="Blouin N."/>
            <person name="Leonard G."/>
            <person name="Richards T.A."/>
            <person name="Lane C.E."/>
        </authorList>
    </citation>
    <scope>NUCLEOTIDE SEQUENCE [LARGE SCALE GENOMIC DNA]</scope>
    <source>
        <strain evidence="6 7">ATCC 48635</strain>
    </source>
</reference>
<evidence type="ECO:0000256" key="2">
    <source>
        <dbReference type="PIRSR" id="PIRSR640255-1"/>
    </source>
</evidence>
<dbReference type="OrthoDB" id="5418055at2759"/>
<keyword evidence="7" id="KW-1185">Reference proteome</keyword>
<dbReference type="GO" id="GO:0046872">
    <property type="term" value="F:metal ion binding"/>
    <property type="evidence" value="ECO:0007669"/>
    <property type="project" value="UniProtKB-KW"/>
</dbReference>